<evidence type="ECO:0000313" key="1">
    <source>
        <dbReference type="EMBL" id="OMJ15785.1"/>
    </source>
</evidence>
<protein>
    <submittedName>
        <fullName evidence="1">Uncharacterized protein</fullName>
    </submittedName>
</protein>
<comment type="caution">
    <text evidence="1">The sequence shown here is derived from an EMBL/GenBank/DDBJ whole genome shotgun (WGS) entry which is preliminary data.</text>
</comment>
<dbReference type="InterPro" id="IPR021109">
    <property type="entry name" value="Peptidase_aspartic_dom_sf"/>
</dbReference>
<keyword evidence="2" id="KW-1185">Reference proteome</keyword>
<name>A0A1R1XMF2_9FUNG</name>
<reference evidence="2" key="1">
    <citation type="submission" date="2017-01" db="EMBL/GenBank/DDBJ databases">
        <authorList>
            <person name="Wang Y."/>
            <person name="White M."/>
            <person name="Kvist S."/>
            <person name="Moncalvo J.-M."/>
        </authorList>
    </citation>
    <scope>NUCLEOTIDE SEQUENCE [LARGE SCALE GENOMIC DNA]</scope>
    <source>
        <strain evidence="2">ID-206-W2</strain>
    </source>
</reference>
<dbReference type="Gene3D" id="2.40.70.10">
    <property type="entry name" value="Acid Proteases"/>
    <property type="match status" value="1"/>
</dbReference>
<organism evidence="1 2">
    <name type="scientific">Smittium culicis</name>
    <dbReference type="NCBI Taxonomy" id="133412"/>
    <lineage>
        <taxon>Eukaryota</taxon>
        <taxon>Fungi</taxon>
        <taxon>Fungi incertae sedis</taxon>
        <taxon>Zoopagomycota</taxon>
        <taxon>Kickxellomycotina</taxon>
        <taxon>Harpellomycetes</taxon>
        <taxon>Harpellales</taxon>
        <taxon>Legeriomycetaceae</taxon>
        <taxon>Smittium</taxon>
    </lineage>
</organism>
<dbReference type="AlphaFoldDB" id="A0A1R1XMF2"/>
<dbReference type="EMBL" id="LSSM01004121">
    <property type="protein sequence ID" value="OMJ15785.1"/>
    <property type="molecule type" value="Genomic_DNA"/>
</dbReference>
<dbReference type="CDD" id="cd00303">
    <property type="entry name" value="retropepsin_like"/>
    <property type="match status" value="1"/>
</dbReference>
<accession>A0A1R1XMF2</accession>
<proteinExistence type="predicted"/>
<evidence type="ECO:0000313" key="2">
    <source>
        <dbReference type="Proteomes" id="UP000187429"/>
    </source>
</evidence>
<dbReference type="OrthoDB" id="5535068at2759"/>
<sequence>MSKINMSEEGRSKSIDKTIQGEMPKVIPGERNSPIFTGERIIEFVEVYELITSRNNSREKTLLFPFYCDKTIQEKIKKTVSYENREWSDFKKMLLRKFKEKIMDDPLEPLKLLVSKGIGDSDYFSFLDEFEYEVNKLELEGEISPSQKSTYFIKALPQDLVSQKGEEIYNGDKLLEYSVLKEKFSKLCSAKDKLQKIRSDIKTNNSEGFTNEKSGYSKNQIDELIKGMSALTMLYKSNIENQVNPNQNSTFQKYGKINCIYCEGEHLKRDCKELDSDLKSGWVKIGEIGMITNPQGKELLPNWGKGGIKQRVDKVATNRSISIDRNIAEIRNDFISCDEKIIDNYNVIYKEEFNQLINNFAAKRNLLDYPVSQKDSQKKQKTQETEKTIHRKPEDIPLAELTKEIAADKMAPKENYVDFFNEEPYKVKSKVVKDGLLDVLTSKIKELKIQVSLEELASVSPMIRKSINDEFKLRRVADVREVQEYIMPAVNDWRKMYLSVGSGRTIGKINGAEIPILFDEGSEVNLMSLDVYNALNHLGRANINRDIKWKMKDANSGVSELLGVIENCMVEVKRSRVKVHIFVSSSIKESVILGRPWDVKCRAMKDNRPDGSLWYTIKDEFDESLSTFCVNKSNDNRRYEAGMSKESEYISHSNQIYLALGIDKKICGISEILYTPNVQTRYKSVTKKIKPVATQLKNIETPGINNSELLLKSESSRLTTETMALLKIGGENLTDVEIGTSKVDN</sequence>
<dbReference type="Proteomes" id="UP000187429">
    <property type="component" value="Unassembled WGS sequence"/>
</dbReference>
<gene>
    <name evidence="1" type="ORF">AYI69_g8075</name>
</gene>